<feature type="transmembrane region" description="Helical" evidence="2">
    <location>
        <begin position="28"/>
        <end position="47"/>
    </location>
</feature>
<keyword evidence="5" id="KW-1185">Reference proteome</keyword>
<comment type="caution">
    <text evidence="4">The sequence shown here is derived from an EMBL/GenBank/DDBJ whole genome shotgun (WGS) entry which is preliminary data.</text>
</comment>
<keyword evidence="2" id="KW-1133">Transmembrane helix</keyword>
<reference evidence="5" key="1">
    <citation type="submission" date="2023-07" db="EMBL/GenBank/DDBJ databases">
        <title>30 novel species of actinomycetes from the DSMZ collection.</title>
        <authorList>
            <person name="Nouioui I."/>
        </authorList>
    </citation>
    <scope>NUCLEOTIDE SEQUENCE [LARGE SCALE GENOMIC DNA]</scope>
    <source>
        <strain evidence="5">DSM 44743</strain>
    </source>
</reference>
<sequence>MKALMPLAALVCLLCALPLLSPLVRGDGWWSSAVVLMVTATVVSVLYRMWSGRVGLLVPVLQTAVVGLLIVPLFAGHLAPMGLLPSGAAVGHVFEVFSRGMEVINGDQPPVTATSGVVLIIAVSFAVFLIAADFLAATARCPGMVGGLLLALAVVPLLVDGDGIGAWPLAVCAFGFLQLLAVDVWVRGREWGVVVPVPVGGALQHALVATLAGVTAIVLASALPAAVPGLRTDAFHSMAEGTYIGRQNDVITTTHPLVSLRRELLAESDRTVLTYRTEAEEPGYLRRYVLDEFDGVNWTMSPVDASGDTRVEDDLPLPTGWPSAAEEETVLTRVSLDSDIAGMDFLPLPYWARSVDVSGEWYVHPDSLMVFTTEQPSTGLNFTVETAERPVDARELAGAGAPRSLPGDFRSLPRNLDPGVGELTRSLTGHTDSPYLKAVALQEFFTSGDFTYSLRPPEVPGGSDPLVHFLTVDRTGYCQQFAGAMTVMARQAGIPARVAVGYTAGERLGDGRWTVTTGDAHAWPELYFEGAGWVRFEPTPAGATGQGSATEPEYSTGGGLDAEIPGPEPTPTTGPDDEPSTSEEEPAPSPGASPSAEAEETEGGAAAPADPDGTGPDLSWVPVATAVVGVLLVPFLPAAVRALVRRSRSGRPATAWRELRDTCVDLGLGWDPAESPRATAARLSALRDRNGVPLPEGVRAALHRLALAEERDRYAPAAVWDDSVGADLRTIVAGLPGVMTRGVRLRATLLPRSLGDRPRAVTPAPEPRGA</sequence>
<feature type="compositionally biased region" description="Low complexity" evidence="1">
    <location>
        <begin position="603"/>
        <end position="617"/>
    </location>
</feature>
<dbReference type="Proteomes" id="UP001183390">
    <property type="component" value="Unassembled WGS sequence"/>
</dbReference>
<feature type="transmembrane region" description="Helical" evidence="2">
    <location>
        <begin position="165"/>
        <end position="186"/>
    </location>
</feature>
<feature type="region of interest" description="Disordered" evidence="1">
    <location>
        <begin position="538"/>
        <end position="617"/>
    </location>
</feature>
<dbReference type="InterPro" id="IPR002931">
    <property type="entry name" value="Transglutaminase-like"/>
</dbReference>
<keyword evidence="2" id="KW-0472">Membrane</keyword>
<organism evidence="4 5">
    <name type="scientific">Nocardiopsis lambiniae</name>
    <dbReference type="NCBI Taxonomy" id="3075539"/>
    <lineage>
        <taxon>Bacteria</taxon>
        <taxon>Bacillati</taxon>
        <taxon>Actinomycetota</taxon>
        <taxon>Actinomycetes</taxon>
        <taxon>Streptosporangiales</taxon>
        <taxon>Nocardiopsidaceae</taxon>
        <taxon>Nocardiopsis</taxon>
    </lineage>
</organism>
<evidence type="ECO:0000313" key="4">
    <source>
        <dbReference type="EMBL" id="MDT0327256.1"/>
    </source>
</evidence>
<dbReference type="Gene3D" id="3.10.620.30">
    <property type="match status" value="1"/>
</dbReference>
<dbReference type="SUPFAM" id="SSF54001">
    <property type="entry name" value="Cysteine proteinases"/>
    <property type="match status" value="1"/>
</dbReference>
<evidence type="ECO:0000256" key="2">
    <source>
        <dbReference type="SAM" id="Phobius"/>
    </source>
</evidence>
<feature type="transmembrane region" description="Helical" evidence="2">
    <location>
        <begin position="206"/>
        <end position="227"/>
    </location>
</feature>
<name>A0ABU2M3M9_9ACTN</name>
<gene>
    <name evidence="4" type="ORF">RM479_02410</name>
</gene>
<keyword evidence="2" id="KW-0812">Transmembrane</keyword>
<feature type="transmembrane region" description="Helical" evidence="2">
    <location>
        <begin position="54"/>
        <end position="75"/>
    </location>
</feature>
<protein>
    <submittedName>
        <fullName evidence="4">TransglutaminaseTgpA domain-containing protein</fullName>
    </submittedName>
</protein>
<dbReference type="RefSeq" id="WP_311510065.1">
    <property type="nucleotide sequence ID" value="NZ_JAVREP010000001.1"/>
</dbReference>
<dbReference type="EMBL" id="JAVREP010000001">
    <property type="protein sequence ID" value="MDT0327256.1"/>
    <property type="molecule type" value="Genomic_DNA"/>
</dbReference>
<dbReference type="Pfam" id="PF01841">
    <property type="entry name" value="Transglut_core"/>
    <property type="match status" value="1"/>
</dbReference>
<feature type="compositionally biased region" description="Acidic residues" evidence="1">
    <location>
        <begin position="575"/>
        <end position="586"/>
    </location>
</feature>
<evidence type="ECO:0000259" key="3">
    <source>
        <dbReference type="SMART" id="SM00460"/>
    </source>
</evidence>
<dbReference type="PANTHER" id="PTHR42736">
    <property type="entry name" value="PROTEIN-GLUTAMINE GAMMA-GLUTAMYLTRANSFERASE"/>
    <property type="match status" value="1"/>
</dbReference>
<evidence type="ECO:0000256" key="1">
    <source>
        <dbReference type="SAM" id="MobiDB-lite"/>
    </source>
</evidence>
<dbReference type="InterPro" id="IPR052901">
    <property type="entry name" value="Bact_TGase-like"/>
</dbReference>
<dbReference type="SMART" id="SM00460">
    <property type="entry name" value="TGc"/>
    <property type="match status" value="1"/>
</dbReference>
<dbReference type="PANTHER" id="PTHR42736:SF1">
    <property type="entry name" value="PROTEIN-GLUTAMINE GAMMA-GLUTAMYLTRANSFERASE"/>
    <property type="match status" value="1"/>
</dbReference>
<accession>A0ABU2M3M9</accession>
<dbReference type="InterPro" id="IPR021878">
    <property type="entry name" value="TgpA_N"/>
</dbReference>
<dbReference type="Pfam" id="PF11992">
    <property type="entry name" value="TgpA_N"/>
    <property type="match status" value="1"/>
</dbReference>
<feature type="domain" description="Transglutaminase-like" evidence="3">
    <location>
        <begin position="470"/>
        <end position="540"/>
    </location>
</feature>
<dbReference type="InterPro" id="IPR038765">
    <property type="entry name" value="Papain-like_cys_pep_sf"/>
</dbReference>
<feature type="transmembrane region" description="Helical" evidence="2">
    <location>
        <begin position="143"/>
        <end position="159"/>
    </location>
</feature>
<proteinExistence type="predicted"/>
<evidence type="ECO:0000313" key="5">
    <source>
        <dbReference type="Proteomes" id="UP001183390"/>
    </source>
</evidence>
<feature type="transmembrane region" description="Helical" evidence="2">
    <location>
        <begin position="116"/>
        <end position="136"/>
    </location>
</feature>